<dbReference type="GO" id="GO:0005737">
    <property type="term" value="C:cytoplasm"/>
    <property type="evidence" value="ECO:0007669"/>
    <property type="project" value="UniProtKB-SubCell"/>
</dbReference>
<dbReference type="Proteomes" id="UP000729913">
    <property type="component" value="Unassembled WGS sequence"/>
</dbReference>
<dbReference type="InterPro" id="IPR002194">
    <property type="entry name" value="Chaperonin_TCP-1_CS"/>
</dbReference>
<dbReference type="GO" id="GO:0051082">
    <property type="term" value="F:unfolded protein binding"/>
    <property type="evidence" value="ECO:0007669"/>
    <property type="project" value="InterPro"/>
</dbReference>
<comment type="subcellular location">
    <subcellularLocation>
        <location evidence="1">Cytoplasm</location>
    </subcellularLocation>
</comment>
<keyword evidence="7" id="KW-0143">Chaperone</keyword>
<evidence type="ECO:0000313" key="11">
    <source>
        <dbReference type="EMBL" id="KAG8038479.1"/>
    </source>
</evidence>
<evidence type="ECO:0000256" key="10">
    <source>
        <dbReference type="ARBA" id="ARBA00064252"/>
    </source>
</evidence>
<evidence type="ECO:0000256" key="4">
    <source>
        <dbReference type="ARBA" id="ARBA00022490"/>
    </source>
</evidence>
<dbReference type="InterPro" id="IPR017998">
    <property type="entry name" value="Chaperone_TCP-1"/>
</dbReference>
<name>A0A8J5V969_9HYME</name>
<keyword evidence="12" id="KW-1185">Reference proteome</keyword>
<organism evidence="11 12">
    <name type="scientific">Cotesia typhae</name>
    <dbReference type="NCBI Taxonomy" id="2053667"/>
    <lineage>
        <taxon>Eukaryota</taxon>
        <taxon>Metazoa</taxon>
        <taxon>Ecdysozoa</taxon>
        <taxon>Arthropoda</taxon>
        <taxon>Hexapoda</taxon>
        <taxon>Insecta</taxon>
        <taxon>Pterygota</taxon>
        <taxon>Neoptera</taxon>
        <taxon>Endopterygota</taxon>
        <taxon>Hymenoptera</taxon>
        <taxon>Apocrita</taxon>
        <taxon>Ichneumonoidea</taxon>
        <taxon>Braconidae</taxon>
        <taxon>Microgastrinae</taxon>
        <taxon>Cotesia</taxon>
    </lineage>
</organism>
<dbReference type="PANTHER" id="PTHR11353">
    <property type="entry name" value="CHAPERONIN"/>
    <property type="match status" value="1"/>
</dbReference>
<evidence type="ECO:0000256" key="6">
    <source>
        <dbReference type="ARBA" id="ARBA00022840"/>
    </source>
</evidence>
<dbReference type="InterPro" id="IPR012721">
    <property type="entry name" value="Chap_CCT_theta"/>
</dbReference>
<dbReference type="InterPro" id="IPR002423">
    <property type="entry name" value="Cpn60/GroEL/TCP-1"/>
</dbReference>
<protein>
    <recommendedName>
        <fullName evidence="3">T-complex protein 1 subunit theta</fullName>
    </recommendedName>
    <alternativeName>
        <fullName evidence="8">CCT-theta</fullName>
    </alternativeName>
</protein>
<comment type="function">
    <text evidence="9">Molecular chaperone; assists the folding of proteins upon ATP hydrolysis. Known to play a role, in vitro, in the folding of actin and tubulin. Required for correct subcellular localization of pgl-1.</text>
</comment>
<dbReference type="Pfam" id="PF00118">
    <property type="entry name" value="Cpn60_TCP1"/>
    <property type="match status" value="1"/>
</dbReference>
<comment type="subunit">
    <text evidence="10">Heterooligomeric complex.</text>
</comment>
<evidence type="ECO:0000256" key="5">
    <source>
        <dbReference type="ARBA" id="ARBA00022741"/>
    </source>
</evidence>
<dbReference type="AlphaFoldDB" id="A0A8J5V969"/>
<reference evidence="11" key="2">
    <citation type="submission" date="2021-04" db="EMBL/GenBank/DDBJ databases">
        <title>Genome-wide patterns of bracovirus chromosomal integration into multiple host tissues during parasitism.</title>
        <authorList>
            <person name="Chebbi M.A.C."/>
        </authorList>
    </citation>
    <scope>NUCLEOTIDE SEQUENCE</scope>
    <source>
        <tissue evidence="11">Whole body</tissue>
    </source>
</reference>
<dbReference type="PROSITE" id="PS00750">
    <property type="entry name" value="TCP1_1"/>
    <property type="match status" value="1"/>
</dbReference>
<evidence type="ECO:0000256" key="3">
    <source>
        <dbReference type="ARBA" id="ARBA00016981"/>
    </source>
</evidence>
<evidence type="ECO:0000256" key="9">
    <source>
        <dbReference type="ARBA" id="ARBA00058723"/>
    </source>
</evidence>
<evidence type="ECO:0000313" key="12">
    <source>
        <dbReference type="Proteomes" id="UP000729913"/>
    </source>
</evidence>
<keyword evidence="5" id="KW-0547">Nucleotide-binding</keyword>
<proteinExistence type="inferred from homology"/>
<dbReference type="GO" id="GO:0140662">
    <property type="term" value="F:ATP-dependent protein folding chaperone"/>
    <property type="evidence" value="ECO:0007669"/>
    <property type="project" value="InterPro"/>
</dbReference>
<evidence type="ECO:0000256" key="8">
    <source>
        <dbReference type="ARBA" id="ARBA00029602"/>
    </source>
</evidence>
<evidence type="ECO:0000256" key="7">
    <source>
        <dbReference type="ARBA" id="ARBA00023186"/>
    </source>
</evidence>
<keyword evidence="4" id="KW-0963">Cytoplasm</keyword>
<comment type="similarity">
    <text evidence="2">Belongs to the TCP-1 chaperonin family.</text>
</comment>
<reference evidence="11" key="1">
    <citation type="submission" date="2020-03" db="EMBL/GenBank/DDBJ databases">
        <authorList>
            <person name="Chebbi M.A."/>
            <person name="Drezen J.M."/>
        </authorList>
    </citation>
    <scope>NUCLEOTIDE SEQUENCE</scope>
    <source>
        <tissue evidence="11">Whole body</tissue>
    </source>
</reference>
<dbReference type="GO" id="GO:0016887">
    <property type="term" value="F:ATP hydrolysis activity"/>
    <property type="evidence" value="ECO:0007669"/>
    <property type="project" value="InterPro"/>
</dbReference>
<comment type="caution">
    <text evidence="11">The sequence shown here is derived from an EMBL/GenBank/DDBJ whole genome shotgun (WGS) entry which is preliminary data.</text>
</comment>
<dbReference type="GO" id="GO:0005524">
    <property type="term" value="F:ATP binding"/>
    <property type="evidence" value="ECO:0007669"/>
    <property type="project" value="UniProtKB-KW"/>
</dbReference>
<dbReference type="PROSITE" id="PS00995">
    <property type="entry name" value="TCP1_3"/>
    <property type="match status" value="1"/>
</dbReference>
<keyword evidence="6" id="KW-0067">ATP-binding</keyword>
<evidence type="ECO:0000256" key="1">
    <source>
        <dbReference type="ARBA" id="ARBA00004496"/>
    </source>
</evidence>
<dbReference type="OrthoDB" id="1748577at2759"/>
<sequence length="496" mass="53974">MALHVPKAPGFTGMMKEGSRYFSGLEEAIYRNITACKEFAQTLRTAYGPNGMNKMVINHLEKLFVTSDAGTIMRELDVEHPAAKIMVMGSQMQEAEVGDGTNFVVIFAGALLEGAEELLRLVTLEVSLEFLKSLVAYEITDVRNVDEVKKGLRAAIMSKQYGNEDFLAELISEACVSILPEKTTFNVDNVRVCKILGAGLHTSRVIQGMVFKRQVEGDVSKQLNAKIAVYTCPVDITPTETKGTVLIKSAAELVNFSRGEESLLESQIKAIVDTGAKVIVSGGKIGDMALHFLNKYNIMVVRIPRDTEVVVFKLDNKESRISTIVVRGSTENHMDDIERCIDDGVNTFKGITRDGKFIAGAGAAEIELAAHVATYADTLPGLNQYAVRKFANALEIFPKTLAENTGTRASELLSKLYAAHKEGKKFHGYDIEGAGVALVDAVEAGILDSYRTKEWALKYAVNAACTILKVDQIIMAKRAGGPKMPPQGGGHNSDDE</sequence>
<evidence type="ECO:0000256" key="2">
    <source>
        <dbReference type="ARBA" id="ARBA00008020"/>
    </source>
</evidence>
<dbReference type="CDD" id="cd03341">
    <property type="entry name" value="TCP1_theta"/>
    <property type="match status" value="1"/>
</dbReference>
<gene>
    <name evidence="11" type="ORF">G9C98_006175</name>
</gene>
<dbReference type="EMBL" id="JAAOIC020000043">
    <property type="protein sequence ID" value="KAG8038479.1"/>
    <property type="molecule type" value="Genomic_DNA"/>
</dbReference>
<dbReference type="FunFam" id="3.50.7.10:FF:000008">
    <property type="entry name" value="T-complex protein 1 subunit theta"/>
    <property type="match status" value="1"/>
</dbReference>
<accession>A0A8J5V969</accession>